<comment type="caution">
    <text evidence="1">The sequence shown here is derived from an EMBL/GenBank/DDBJ whole genome shotgun (WGS) entry which is preliminary data.</text>
</comment>
<evidence type="ECO:0000313" key="1">
    <source>
        <dbReference type="EMBL" id="MCI56155.1"/>
    </source>
</evidence>
<proteinExistence type="predicted"/>
<sequence>MVEKLVDRLEEEDDKESQENYPYLNNIVDDEDMHVEEEIVIPSQAGDAIVTPSAMDNDHPVGAEIVFWG</sequence>
<dbReference type="AlphaFoldDB" id="A0A392T781"/>
<reference evidence="1 2" key="1">
    <citation type="journal article" date="2018" name="Front. Plant Sci.">
        <title>Red Clover (Trifolium pratense) and Zigzag Clover (T. medium) - A Picture of Genomic Similarities and Differences.</title>
        <authorList>
            <person name="Dluhosova J."/>
            <person name="Istvanek J."/>
            <person name="Nedelnik J."/>
            <person name="Repkova J."/>
        </authorList>
    </citation>
    <scope>NUCLEOTIDE SEQUENCE [LARGE SCALE GENOMIC DNA]</scope>
    <source>
        <strain evidence="2">cv. 10/8</strain>
        <tissue evidence="1">Leaf</tissue>
    </source>
</reference>
<accession>A0A392T781</accession>
<dbReference type="Proteomes" id="UP000265520">
    <property type="component" value="Unassembled WGS sequence"/>
</dbReference>
<dbReference type="EMBL" id="LXQA010508010">
    <property type="protein sequence ID" value="MCI56155.1"/>
    <property type="molecule type" value="Genomic_DNA"/>
</dbReference>
<evidence type="ECO:0000313" key="2">
    <source>
        <dbReference type="Proteomes" id="UP000265520"/>
    </source>
</evidence>
<keyword evidence="2" id="KW-1185">Reference proteome</keyword>
<protein>
    <submittedName>
        <fullName evidence="1">Uncharacterized protein</fullName>
    </submittedName>
</protein>
<organism evidence="1 2">
    <name type="scientific">Trifolium medium</name>
    <dbReference type="NCBI Taxonomy" id="97028"/>
    <lineage>
        <taxon>Eukaryota</taxon>
        <taxon>Viridiplantae</taxon>
        <taxon>Streptophyta</taxon>
        <taxon>Embryophyta</taxon>
        <taxon>Tracheophyta</taxon>
        <taxon>Spermatophyta</taxon>
        <taxon>Magnoliopsida</taxon>
        <taxon>eudicotyledons</taxon>
        <taxon>Gunneridae</taxon>
        <taxon>Pentapetalae</taxon>
        <taxon>rosids</taxon>
        <taxon>fabids</taxon>
        <taxon>Fabales</taxon>
        <taxon>Fabaceae</taxon>
        <taxon>Papilionoideae</taxon>
        <taxon>50 kb inversion clade</taxon>
        <taxon>NPAAA clade</taxon>
        <taxon>Hologalegina</taxon>
        <taxon>IRL clade</taxon>
        <taxon>Trifolieae</taxon>
        <taxon>Trifolium</taxon>
    </lineage>
</organism>
<name>A0A392T781_9FABA</name>